<evidence type="ECO:0000256" key="1">
    <source>
        <dbReference type="SAM" id="MobiDB-lite"/>
    </source>
</evidence>
<accession>A0A5D2X2F6</accession>
<evidence type="ECO:0000313" key="2">
    <source>
        <dbReference type="EMBL" id="TYJ07979.1"/>
    </source>
</evidence>
<reference evidence="2 3" key="1">
    <citation type="submission" date="2019-07" db="EMBL/GenBank/DDBJ databases">
        <title>WGS assembly of Gossypium mustelinum.</title>
        <authorList>
            <person name="Chen Z.J."/>
            <person name="Sreedasyam A."/>
            <person name="Ando A."/>
            <person name="Song Q."/>
            <person name="De L."/>
            <person name="Hulse-Kemp A."/>
            <person name="Ding M."/>
            <person name="Ye W."/>
            <person name="Kirkbride R."/>
            <person name="Jenkins J."/>
            <person name="Plott C."/>
            <person name="Lovell J."/>
            <person name="Lin Y.-M."/>
            <person name="Vaughn R."/>
            <person name="Liu B."/>
            <person name="Li W."/>
            <person name="Simpson S."/>
            <person name="Scheffler B."/>
            <person name="Saski C."/>
            <person name="Grover C."/>
            <person name="Hu G."/>
            <person name="Conover J."/>
            <person name="Carlson J."/>
            <person name="Shu S."/>
            <person name="Boston L."/>
            <person name="Williams M."/>
            <person name="Peterson D."/>
            <person name="Mcgee K."/>
            <person name="Jones D."/>
            <person name="Wendel J."/>
            <person name="Stelly D."/>
            <person name="Grimwood J."/>
            <person name="Schmutz J."/>
        </authorList>
    </citation>
    <scope>NUCLEOTIDE SEQUENCE [LARGE SCALE GENOMIC DNA]</scope>
    <source>
        <strain evidence="2">1408120.09</strain>
    </source>
</reference>
<sequence>MHHCIINLNSSKLMTPSPLRSNRLIITLHSSMDLNSPSLLNIFFKSLGVMNPFPSVSYIWKASFKSFVFSASPPSSNNPMKSSKSNNPSPFESNATIATWASFNFSSPPIKPNLWLNSDAETFPSPSISK</sequence>
<evidence type="ECO:0000313" key="3">
    <source>
        <dbReference type="Proteomes" id="UP000323597"/>
    </source>
</evidence>
<name>A0A5D2X2F6_GOSMU</name>
<keyword evidence="3" id="KW-1185">Reference proteome</keyword>
<organism evidence="2 3">
    <name type="scientific">Gossypium mustelinum</name>
    <name type="common">Cotton</name>
    <name type="synonym">Gossypium caicoense</name>
    <dbReference type="NCBI Taxonomy" id="34275"/>
    <lineage>
        <taxon>Eukaryota</taxon>
        <taxon>Viridiplantae</taxon>
        <taxon>Streptophyta</taxon>
        <taxon>Embryophyta</taxon>
        <taxon>Tracheophyta</taxon>
        <taxon>Spermatophyta</taxon>
        <taxon>Magnoliopsida</taxon>
        <taxon>eudicotyledons</taxon>
        <taxon>Gunneridae</taxon>
        <taxon>Pentapetalae</taxon>
        <taxon>rosids</taxon>
        <taxon>malvids</taxon>
        <taxon>Malvales</taxon>
        <taxon>Malvaceae</taxon>
        <taxon>Malvoideae</taxon>
        <taxon>Gossypium</taxon>
    </lineage>
</organism>
<dbReference type="AlphaFoldDB" id="A0A5D2X2F6"/>
<dbReference type="Proteomes" id="UP000323597">
    <property type="component" value="Chromosome A11"/>
</dbReference>
<proteinExistence type="predicted"/>
<gene>
    <name evidence="2" type="ORF">E1A91_A11G043000v1</name>
</gene>
<feature type="region of interest" description="Disordered" evidence="1">
    <location>
        <begin position="71"/>
        <end position="90"/>
    </location>
</feature>
<protein>
    <submittedName>
        <fullName evidence="2">Uncharacterized protein</fullName>
    </submittedName>
</protein>
<dbReference type="EMBL" id="CM017646">
    <property type="protein sequence ID" value="TYJ07979.1"/>
    <property type="molecule type" value="Genomic_DNA"/>
</dbReference>